<dbReference type="AlphaFoldDB" id="A0A835YEN0"/>
<proteinExistence type="predicted"/>
<comment type="caution">
    <text evidence="1">The sequence shown here is derived from an EMBL/GenBank/DDBJ whole genome shotgun (WGS) entry which is preliminary data.</text>
</comment>
<dbReference type="EMBL" id="JAEHOE010000014">
    <property type="protein sequence ID" value="KAG2497390.1"/>
    <property type="molecule type" value="Genomic_DNA"/>
</dbReference>
<organism evidence="1 2">
    <name type="scientific">Edaphochlamys debaryana</name>
    <dbReference type="NCBI Taxonomy" id="47281"/>
    <lineage>
        <taxon>Eukaryota</taxon>
        <taxon>Viridiplantae</taxon>
        <taxon>Chlorophyta</taxon>
        <taxon>core chlorophytes</taxon>
        <taxon>Chlorophyceae</taxon>
        <taxon>CS clade</taxon>
        <taxon>Chlamydomonadales</taxon>
        <taxon>Chlamydomonadales incertae sedis</taxon>
        <taxon>Edaphochlamys</taxon>
    </lineage>
</organism>
<sequence>MGKQEENVLDFVPRLSFLPIEWRNIGAAFGIKEKSGPAAVGKCAFVVRQGTDTAELSSTGQVVEGRSDVGVSYKMNTLAIGLSAGNLTFRTGLDDPTAAVAARCGEGSVPSLKLTAAKLLKDDTYVGVSYDLKQQRPELSACWTGTADEDRATLLVRVDPIMRSVKLSAAVSTPGPEWRKTLYDDETGLLEFPQDDGARHTLYVQHEARGRDLLHATRLGCRIDLGRLVNYVTDFVDMHIDERIPGFVWNVPGLGQLYNLLVPAEDDDQVRHRISGWELDVSHDFGQGPKPALELSKTTRFGTLSASYDLATEQAGVSYRRRGLVAGARVGRLEGQGWSKPALILSVEPLTALGL</sequence>
<reference evidence="1" key="1">
    <citation type="journal article" date="2020" name="bioRxiv">
        <title>Comparative genomics of Chlamydomonas.</title>
        <authorList>
            <person name="Craig R.J."/>
            <person name="Hasan A.R."/>
            <person name="Ness R.W."/>
            <person name="Keightley P.D."/>
        </authorList>
    </citation>
    <scope>NUCLEOTIDE SEQUENCE</scope>
    <source>
        <strain evidence="1">CCAP 11/70</strain>
    </source>
</reference>
<dbReference type="Proteomes" id="UP000612055">
    <property type="component" value="Unassembled WGS sequence"/>
</dbReference>
<keyword evidence="2" id="KW-1185">Reference proteome</keyword>
<evidence type="ECO:0000313" key="1">
    <source>
        <dbReference type="EMBL" id="KAG2497390.1"/>
    </source>
</evidence>
<name>A0A835YEN0_9CHLO</name>
<evidence type="ECO:0000313" key="2">
    <source>
        <dbReference type="Proteomes" id="UP000612055"/>
    </source>
</evidence>
<gene>
    <name evidence="1" type="ORF">HYH03_004546</name>
</gene>
<accession>A0A835YEN0</accession>
<dbReference type="OrthoDB" id="525550at2759"/>
<protein>
    <submittedName>
        <fullName evidence="1">Uncharacterized protein</fullName>
    </submittedName>
</protein>